<evidence type="ECO:0000313" key="1">
    <source>
        <dbReference type="EMBL" id="TCC90179.1"/>
    </source>
</evidence>
<dbReference type="AlphaFoldDB" id="A0A4R0MT17"/>
<reference evidence="1 2" key="1">
    <citation type="submission" date="2019-02" db="EMBL/GenBank/DDBJ databases">
        <title>Pedobacter sp. RP-1-13 sp. nov., isolated from Arctic soil.</title>
        <authorList>
            <person name="Dahal R.H."/>
        </authorList>
    </citation>
    <scope>NUCLEOTIDE SEQUENCE [LARGE SCALE GENOMIC DNA]</scope>
    <source>
        <strain evidence="1 2">RP-1-13</strain>
    </source>
</reference>
<keyword evidence="2" id="KW-1185">Reference proteome</keyword>
<dbReference type="RefSeq" id="WP_131553581.1">
    <property type="nucleotide sequence ID" value="NZ_SJSK01000003.1"/>
</dbReference>
<comment type="caution">
    <text evidence="1">The sequence shown here is derived from an EMBL/GenBank/DDBJ whole genome shotgun (WGS) entry which is preliminary data.</text>
</comment>
<gene>
    <name evidence="1" type="ORF">EZ428_12910</name>
</gene>
<organism evidence="1 2">
    <name type="scientific">Pedobacter frigiditerrae</name>
    <dbReference type="NCBI Taxonomy" id="2530452"/>
    <lineage>
        <taxon>Bacteria</taxon>
        <taxon>Pseudomonadati</taxon>
        <taxon>Bacteroidota</taxon>
        <taxon>Sphingobacteriia</taxon>
        <taxon>Sphingobacteriales</taxon>
        <taxon>Sphingobacteriaceae</taxon>
        <taxon>Pedobacter</taxon>
    </lineage>
</organism>
<dbReference type="EMBL" id="SJSK01000003">
    <property type="protein sequence ID" value="TCC90179.1"/>
    <property type="molecule type" value="Genomic_DNA"/>
</dbReference>
<sequence>MDVLSESRLSTELQELYLQNKEWMSHVSFLEDENRFFQKLFGQKLFIIGKSHTTRQINLISESLASLYERTVKLKNLIIKHQHLLEDILKDAEHTIGLNLIEEHATITAEVQELLLADRLMKSKLFMMVEGN</sequence>
<name>A0A4R0MT17_9SPHI</name>
<dbReference type="OrthoDB" id="769282at2"/>
<evidence type="ECO:0000313" key="2">
    <source>
        <dbReference type="Proteomes" id="UP000292884"/>
    </source>
</evidence>
<proteinExistence type="predicted"/>
<accession>A0A4R0MT17</accession>
<dbReference type="Proteomes" id="UP000292884">
    <property type="component" value="Unassembled WGS sequence"/>
</dbReference>
<protein>
    <submittedName>
        <fullName evidence="1">Uncharacterized protein</fullName>
    </submittedName>
</protein>